<dbReference type="InterPro" id="IPR043502">
    <property type="entry name" value="DNA/RNA_pol_sf"/>
</dbReference>
<sequence length="222" mass="25494">MQPNASQLYICPGALCDHRFCQKMLGCKFCLFTDHHSLKYFLTQTIQTPEQHKWITKLLGYEFKLHYESSRENKVADALIQKHHSIPLRLPPSSPPLPSNCIHVSLLLRHVMEKKWKLTDSIAESIAEFVSNRKLSIWECVVKCSDLHCRICTDRSQKVAVINGKIPLQTLPAKPVEHPLFQKPPPELPDFKALLSYRKRRMEPGAEHKNHNQTKGAGTKNI</sequence>
<evidence type="ECO:0008006" key="4">
    <source>
        <dbReference type="Google" id="ProtNLM"/>
    </source>
</evidence>
<dbReference type="AlphaFoldDB" id="A0AA35ZTQ5"/>
<name>A0AA35ZTQ5_LACSI</name>
<gene>
    <name evidence="2" type="ORF">LSALG_LOCUS37479</name>
</gene>
<evidence type="ECO:0000256" key="1">
    <source>
        <dbReference type="SAM" id="MobiDB-lite"/>
    </source>
</evidence>
<proteinExistence type="predicted"/>
<evidence type="ECO:0000313" key="2">
    <source>
        <dbReference type="EMBL" id="CAI9298733.1"/>
    </source>
</evidence>
<dbReference type="EMBL" id="OX465084">
    <property type="protein sequence ID" value="CAI9298733.1"/>
    <property type="molecule type" value="Genomic_DNA"/>
</dbReference>
<evidence type="ECO:0000313" key="3">
    <source>
        <dbReference type="Proteomes" id="UP001177003"/>
    </source>
</evidence>
<feature type="region of interest" description="Disordered" evidence="1">
    <location>
        <begin position="203"/>
        <end position="222"/>
    </location>
</feature>
<protein>
    <recommendedName>
        <fullName evidence="4">Reverse transcriptase RNase H-like domain-containing protein</fullName>
    </recommendedName>
</protein>
<keyword evidence="3" id="KW-1185">Reference proteome</keyword>
<dbReference type="Proteomes" id="UP001177003">
    <property type="component" value="Chromosome 8"/>
</dbReference>
<accession>A0AA35ZTQ5</accession>
<organism evidence="2 3">
    <name type="scientific">Lactuca saligna</name>
    <name type="common">Willowleaf lettuce</name>
    <dbReference type="NCBI Taxonomy" id="75948"/>
    <lineage>
        <taxon>Eukaryota</taxon>
        <taxon>Viridiplantae</taxon>
        <taxon>Streptophyta</taxon>
        <taxon>Embryophyta</taxon>
        <taxon>Tracheophyta</taxon>
        <taxon>Spermatophyta</taxon>
        <taxon>Magnoliopsida</taxon>
        <taxon>eudicotyledons</taxon>
        <taxon>Gunneridae</taxon>
        <taxon>Pentapetalae</taxon>
        <taxon>asterids</taxon>
        <taxon>campanulids</taxon>
        <taxon>Asterales</taxon>
        <taxon>Asteraceae</taxon>
        <taxon>Cichorioideae</taxon>
        <taxon>Cichorieae</taxon>
        <taxon>Lactucinae</taxon>
        <taxon>Lactuca</taxon>
    </lineage>
</organism>
<reference evidence="2" key="1">
    <citation type="submission" date="2023-04" db="EMBL/GenBank/DDBJ databases">
        <authorList>
            <person name="Vijverberg K."/>
            <person name="Xiong W."/>
            <person name="Schranz E."/>
        </authorList>
    </citation>
    <scope>NUCLEOTIDE SEQUENCE</scope>
</reference>
<feature type="compositionally biased region" description="Polar residues" evidence="1">
    <location>
        <begin position="213"/>
        <end position="222"/>
    </location>
</feature>
<dbReference type="SUPFAM" id="SSF56672">
    <property type="entry name" value="DNA/RNA polymerases"/>
    <property type="match status" value="1"/>
</dbReference>